<dbReference type="Pfam" id="PF07110">
    <property type="entry name" value="EthD"/>
    <property type="match status" value="1"/>
</dbReference>
<gene>
    <name evidence="2" type="ORF">B5D82_10980</name>
</gene>
<accession>A0A222G8L1</accession>
<dbReference type="InterPro" id="IPR009799">
    <property type="entry name" value="EthD_dom"/>
</dbReference>
<dbReference type="PANTHER" id="PTHR40260">
    <property type="entry name" value="BLR8190 PROTEIN"/>
    <property type="match status" value="1"/>
</dbReference>
<dbReference type="KEGG" id="cber:B5D82_10980"/>
<evidence type="ECO:0000313" key="2">
    <source>
        <dbReference type="EMBL" id="ASP48236.1"/>
    </source>
</evidence>
<dbReference type="Proteomes" id="UP000202259">
    <property type="component" value="Chromosome"/>
</dbReference>
<evidence type="ECO:0000259" key="1">
    <source>
        <dbReference type="Pfam" id="PF07110"/>
    </source>
</evidence>
<dbReference type="NCBIfam" id="TIGR02118">
    <property type="entry name" value="EthD family reductase"/>
    <property type="match status" value="1"/>
</dbReference>
<dbReference type="RefSeq" id="WP_081151521.1">
    <property type="nucleotide sequence ID" value="NZ_CP020465.1"/>
</dbReference>
<dbReference type="Gene3D" id="3.30.70.100">
    <property type="match status" value="1"/>
</dbReference>
<dbReference type="OrthoDB" id="5343971at2"/>
<reference evidence="2 3" key="1">
    <citation type="submission" date="2017-08" db="EMBL/GenBank/DDBJ databases">
        <title>Complete genome of Colwellia sp. NB097-1, a psychrophile bacterium ioslated from Bering Sea.</title>
        <authorList>
            <person name="Chen X."/>
        </authorList>
    </citation>
    <scope>NUCLEOTIDE SEQUENCE [LARGE SCALE GENOMIC DNA]</scope>
    <source>
        <strain evidence="2 3">NB097-1</strain>
    </source>
</reference>
<keyword evidence="3" id="KW-1185">Reference proteome</keyword>
<dbReference type="EMBL" id="CP020465">
    <property type="protein sequence ID" value="ASP48236.1"/>
    <property type="molecule type" value="Genomic_DNA"/>
</dbReference>
<sequence>MLRVAVMYPNTIDADFDFDYFQYDHLPLVKKAYQAHGLVNLEFDIAVSTTGDNKAPYLAIAYLSFKDMAAFMAAMKAEGKMVNADVKNYTSIKPTIQISKSATC</sequence>
<dbReference type="SUPFAM" id="SSF54909">
    <property type="entry name" value="Dimeric alpha+beta barrel"/>
    <property type="match status" value="1"/>
</dbReference>
<feature type="domain" description="EthD" evidence="1">
    <location>
        <begin position="12"/>
        <end position="90"/>
    </location>
</feature>
<dbReference type="InterPro" id="IPR011008">
    <property type="entry name" value="Dimeric_a/b-barrel"/>
</dbReference>
<organism evidence="2 3">
    <name type="scientific">Cognaticolwellia beringensis</name>
    <dbReference type="NCBI Taxonomy" id="1967665"/>
    <lineage>
        <taxon>Bacteria</taxon>
        <taxon>Pseudomonadati</taxon>
        <taxon>Pseudomonadota</taxon>
        <taxon>Gammaproteobacteria</taxon>
        <taxon>Alteromonadales</taxon>
        <taxon>Colwelliaceae</taxon>
        <taxon>Cognaticolwellia</taxon>
    </lineage>
</organism>
<proteinExistence type="predicted"/>
<dbReference type="AlphaFoldDB" id="A0A222G8L1"/>
<dbReference type="GO" id="GO:0016491">
    <property type="term" value="F:oxidoreductase activity"/>
    <property type="evidence" value="ECO:0007669"/>
    <property type="project" value="InterPro"/>
</dbReference>
<name>A0A222G8L1_9GAMM</name>
<evidence type="ECO:0000313" key="3">
    <source>
        <dbReference type="Proteomes" id="UP000202259"/>
    </source>
</evidence>
<dbReference type="PANTHER" id="PTHR40260:SF2">
    <property type="entry name" value="BLR8190 PROTEIN"/>
    <property type="match status" value="1"/>
</dbReference>
<protein>
    <submittedName>
        <fullName evidence="2">EthD family reductase</fullName>
    </submittedName>
</protein>